<protein>
    <submittedName>
        <fullName evidence="2">Uncharacterized protein</fullName>
    </submittedName>
</protein>
<proteinExistence type="predicted"/>
<evidence type="ECO:0000313" key="2">
    <source>
        <dbReference type="EnsemblPlants" id="OB11G25430.1"/>
    </source>
</evidence>
<evidence type="ECO:0000256" key="1">
    <source>
        <dbReference type="SAM" id="Phobius"/>
    </source>
</evidence>
<reference evidence="2" key="2">
    <citation type="submission" date="2013-04" db="UniProtKB">
        <authorList>
            <consortium name="EnsemblPlants"/>
        </authorList>
    </citation>
    <scope>IDENTIFICATION</scope>
</reference>
<keyword evidence="1" id="KW-1133">Transmembrane helix</keyword>
<dbReference type="Proteomes" id="UP000006038">
    <property type="component" value="Chromosome 11"/>
</dbReference>
<dbReference type="Gramene" id="OB11G25430.1">
    <property type="protein sequence ID" value="OB11G25430.1"/>
    <property type="gene ID" value="OB11G25430"/>
</dbReference>
<dbReference type="EnsemblPlants" id="OB11G25430.1">
    <property type="protein sequence ID" value="OB11G25430.1"/>
    <property type="gene ID" value="OB11G25430"/>
</dbReference>
<accession>J3N9Q7</accession>
<dbReference type="HOGENOM" id="CLU_3053563_0_0_1"/>
<reference evidence="2" key="1">
    <citation type="journal article" date="2013" name="Nat. Commun.">
        <title>Whole-genome sequencing of Oryza brachyantha reveals mechanisms underlying Oryza genome evolution.</title>
        <authorList>
            <person name="Chen J."/>
            <person name="Huang Q."/>
            <person name="Gao D."/>
            <person name="Wang J."/>
            <person name="Lang Y."/>
            <person name="Liu T."/>
            <person name="Li B."/>
            <person name="Bai Z."/>
            <person name="Luis Goicoechea J."/>
            <person name="Liang C."/>
            <person name="Chen C."/>
            <person name="Zhang W."/>
            <person name="Sun S."/>
            <person name="Liao Y."/>
            <person name="Zhang X."/>
            <person name="Yang L."/>
            <person name="Song C."/>
            <person name="Wang M."/>
            <person name="Shi J."/>
            <person name="Liu G."/>
            <person name="Liu J."/>
            <person name="Zhou H."/>
            <person name="Zhou W."/>
            <person name="Yu Q."/>
            <person name="An N."/>
            <person name="Chen Y."/>
            <person name="Cai Q."/>
            <person name="Wang B."/>
            <person name="Liu B."/>
            <person name="Min J."/>
            <person name="Huang Y."/>
            <person name="Wu H."/>
            <person name="Li Z."/>
            <person name="Zhang Y."/>
            <person name="Yin Y."/>
            <person name="Song W."/>
            <person name="Jiang J."/>
            <person name="Jackson S.A."/>
            <person name="Wing R.A."/>
            <person name="Wang J."/>
            <person name="Chen M."/>
        </authorList>
    </citation>
    <scope>NUCLEOTIDE SEQUENCE [LARGE SCALE GENOMIC DNA]</scope>
    <source>
        <strain evidence="2">cv. IRGC 101232</strain>
    </source>
</reference>
<keyword evidence="1" id="KW-0812">Transmembrane</keyword>
<evidence type="ECO:0000313" key="3">
    <source>
        <dbReference type="Proteomes" id="UP000006038"/>
    </source>
</evidence>
<sequence length="54" mass="6221">MVSSIFAVELNVCIHAYTLCTFYLFTSCLYIDLNAPCLYLIALNLILRTTWRSI</sequence>
<name>J3N9Q7_ORYBR</name>
<feature type="transmembrane region" description="Helical" evidence="1">
    <location>
        <begin position="22"/>
        <end position="47"/>
    </location>
</feature>
<keyword evidence="1" id="KW-0472">Membrane</keyword>
<dbReference type="AlphaFoldDB" id="J3N9Q7"/>
<organism evidence="2">
    <name type="scientific">Oryza brachyantha</name>
    <name type="common">malo sina</name>
    <dbReference type="NCBI Taxonomy" id="4533"/>
    <lineage>
        <taxon>Eukaryota</taxon>
        <taxon>Viridiplantae</taxon>
        <taxon>Streptophyta</taxon>
        <taxon>Embryophyta</taxon>
        <taxon>Tracheophyta</taxon>
        <taxon>Spermatophyta</taxon>
        <taxon>Magnoliopsida</taxon>
        <taxon>Liliopsida</taxon>
        <taxon>Poales</taxon>
        <taxon>Poaceae</taxon>
        <taxon>BOP clade</taxon>
        <taxon>Oryzoideae</taxon>
        <taxon>Oryzeae</taxon>
        <taxon>Oryzinae</taxon>
        <taxon>Oryza</taxon>
    </lineage>
</organism>
<keyword evidence="3" id="KW-1185">Reference proteome</keyword>